<name>A0A1F6DV27_9BACT</name>
<dbReference type="AlphaFoldDB" id="A0A1F6DV27"/>
<feature type="signal peptide" evidence="1">
    <location>
        <begin position="1"/>
        <end position="19"/>
    </location>
</feature>
<dbReference type="EMBL" id="MFLK01000053">
    <property type="protein sequence ID" value="OGG65271.1"/>
    <property type="molecule type" value="Genomic_DNA"/>
</dbReference>
<dbReference type="STRING" id="1798497.A3D71_03455"/>
<comment type="caution">
    <text evidence="2">The sequence shown here is derived from an EMBL/GenBank/DDBJ whole genome shotgun (WGS) entry which is preliminary data.</text>
</comment>
<evidence type="ECO:0000256" key="1">
    <source>
        <dbReference type="SAM" id="SignalP"/>
    </source>
</evidence>
<gene>
    <name evidence="2" type="ORF">A3D71_03455</name>
</gene>
<protein>
    <recommendedName>
        <fullName evidence="4">Ig-like domain-containing protein</fullName>
    </recommendedName>
</protein>
<evidence type="ECO:0000313" key="3">
    <source>
        <dbReference type="Proteomes" id="UP000177652"/>
    </source>
</evidence>
<proteinExistence type="predicted"/>
<feature type="chain" id="PRO_5009523962" description="Ig-like domain-containing protein" evidence="1">
    <location>
        <begin position="20"/>
        <end position="623"/>
    </location>
</feature>
<dbReference type="Proteomes" id="UP000177652">
    <property type="component" value="Unassembled WGS sequence"/>
</dbReference>
<reference evidence="2 3" key="1">
    <citation type="journal article" date="2016" name="Nat. Commun.">
        <title>Thousands of microbial genomes shed light on interconnected biogeochemical processes in an aquifer system.</title>
        <authorList>
            <person name="Anantharaman K."/>
            <person name="Brown C.T."/>
            <person name="Hug L.A."/>
            <person name="Sharon I."/>
            <person name="Castelle C.J."/>
            <person name="Probst A.J."/>
            <person name="Thomas B.C."/>
            <person name="Singh A."/>
            <person name="Wilkins M.J."/>
            <person name="Karaoz U."/>
            <person name="Brodie E.L."/>
            <person name="Williams K.H."/>
            <person name="Hubbard S.S."/>
            <person name="Banfield J.F."/>
        </authorList>
    </citation>
    <scope>NUCLEOTIDE SEQUENCE [LARGE SCALE GENOMIC DNA]</scope>
</reference>
<evidence type="ECO:0000313" key="2">
    <source>
        <dbReference type="EMBL" id="OGG65271.1"/>
    </source>
</evidence>
<keyword evidence="1" id="KW-0732">Signal</keyword>
<organism evidence="2 3">
    <name type="scientific">Candidatus Kaiserbacteria bacterium RIFCSPHIGHO2_02_FULL_55_20</name>
    <dbReference type="NCBI Taxonomy" id="1798497"/>
    <lineage>
        <taxon>Bacteria</taxon>
        <taxon>Candidatus Kaiseribacteriota</taxon>
    </lineage>
</organism>
<evidence type="ECO:0008006" key="4">
    <source>
        <dbReference type="Google" id="ProtNLM"/>
    </source>
</evidence>
<sequence>MKRVLLIGVLVFLPQVALAGSQTFTSSGTFIVPAYGTLTVEVWGGGASGGGSNGYVTSIAGNSGTQSSFFGVVAGGGIGPAAGTGSGGLTGGVGGIASGGDTNTSGGAGSNGRADFCPYAPSGAGGASPNGGAGGAGISAAVPSNPGSAPGGGGGGGLGAQYQPGQGLWYCRGAAGGGAGAYSKKTYAAGALTPGSSVTVTVGSGGAAPSAAGPGGAGAAGRVTLTWADAASCTFNGSTVAHGASVTAYQTSSVPYGSSCVSENRTCNSGTLSGSYIYGSCSVAAQLPPAAPTITGPTSGITKTSYTYTFRSTDPDSDTLRYAIDWDNNGSIDEYVPALGYVPSGTTSSTSHSWNSSNTQTFKALAQDSNEATSGWASYTVNMSPNAPTVLFTTSSYSYTQGNSPITLTWSSSNASSCTASASPSASDWNGAKAVGNPAAVTAQVTPIRATTYTITCSGTTAPAATASIPVTYSCPASIVYSCTGAGNATIRKTEVSSACATTITDFTPACLSPRYCQAGNPQCIDPTPIFNPVGSFSGHLQAAPSLIRKNNPTTLHWNVSNVTSCTVKGDVVDTTGWSGKSGTQATSNILSRTTYTLDCLKTDNTHLRESTVVNIVPVFEEK</sequence>
<accession>A0A1F6DV27</accession>